<protein>
    <submittedName>
        <fullName evidence="2">Uncharacterized protein</fullName>
    </submittedName>
</protein>
<gene>
    <name evidence="2" type="ORF">EA473_20095</name>
</gene>
<dbReference type="Proteomes" id="UP000282323">
    <property type="component" value="Unassembled WGS sequence"/>
</dbReference>
<dbReference type="AlphaFoldDB" id="A0A3N6P5C8"/>
<dbReference type="EMBL" id="REGA01000024">
    <property type="protein sequence ID" value="RQG90755.1"/>
    <property type="molecule type" value="Genomic_DNA"/>
</dbReference>
<comment type="caution">
    <text evidence="2">The sequence shown here is derived from an EMBL/GenBank/DDBJ whole genome shotgun (WGS) entry which is preliminary data.</text>
</comment>
<sequence>MLIGINADDLRARADGIEATEWASDADAELVRRLAENVEEIEELYEEAAAEVVRTEMDWRRETKNLAPSDLSGKTVNLWGDIGAGVAGIVRDCASVPDDAQTGEVIQVLRGNELPERPGISIE</sequence>
<accession>A0A3N6P5C8</accession>
<dbReference type="RefSeq" id="WP_124197345.1">
    <property type="nucleotide sequence ID" value="NZ_REGA01000024.1"/>
</dbReference>
<evidence type="ECO:0000313" key="3">
    <source>
        <dbReference type="Proteomes" id="UP000282323"/>
    </source>
</evidence>
<evidence type="ECO:0000256" key="1">
    <source>
        <dbReference type="SAM" id="Coils"/>
    </source>
</evidence>
<proteinExistence type="predicted"/>
<reference evidence="2 3" key="1">
    <citation type="submission" date="2018-10" db="EMBL/GenBank/DDBJ databases">
        <title>Natrarchaeobius chitinivorans gen. nov., sp. nov., and Natrarchaeobius haloalkaliphilus sp. nov., alkaliphilic, chitin-utilizing haloarchaea from hypersaline alkaline lakes.</title>
        <authorList>
            <person name="Sorokin D.Y."/>
            <person name="Elcheninov A.G."/>
            <person name="Kostrikina N.A."/>
            <person name="Bale N.J."/>
            <person name="Sinninghe Damste J.S."/>
            <person name="Khijniak T.V."/>
            <person name="Kublanov I.V."/>
            <person name="Toshchakov S.V."/>
        </authorList>
    </citation>
    <scope>NUCLEOTIDE SEQUENCE [LARGE SCALE GENOMIC DNA]</scope>
    <source>
        <strain evidence="2 3">AArcht4T</strain>
    </source>
</reference>
<organism evidence="2 3">
    <name type="scientific">Natrarchaeobius chitinivorans</name>
    <dbReference type="NCBI Taxonomy" id="1679083"/>
    <lineage>
        <taxon>Archaea</taxon>
        <taxon>Methanobacteriati</taxon>
        <taxon>Methanobacteriota</taxon>
        <taxon>Stenosarchaea group</taxon>
        <taxon>Halobacteria</taxon>
        <taxon>Halobacteriales</taxon>
        <taxon>Natrialbaceae</taxon>
        <taxon>Natrarchaeobius</taxon>
    </lineage>
</organism>
<name>A0A3N6P5C8_NATCH</name>
<evidence type="ECO:0000313" key="2">
    <source>
        <dbReference type="EMBL" id="RQG90755.1"/>
    </source>
</evidence>
<feature type="coiled-coil region" evidence="1">
    <location>
        <begin position="31"/>
        <end position="58"/>
    </location>
</feature>
<keyword evidence="1" id="KW-0175">Coiled coil</keyword>
<keyword evidence="3" id="KW-1185">Reference proteome</keyword>